<reference evidence="2" key="1">
    <citation type="journal article" date="2022" name="Mol. Ecol. Resour.">
        <title>The genomes of chicory, endive, great burdock and yacon provide insights into Asteraceae palaeo-polyploidization history and plant inulin production.</title>
        <authorList>
            <person name="Fan W."/>
            <person name="Wang S."/>
            <person name="Wang H."/>
            <person name="Wang A."/>
            <person name="Jiang F."/>
            <person name="Liu H."/>
            <person name="Zhao H."/>
            <person name="Xu D."/>
            <person name="Zhang Y."/>
        </authorList>
    </citation>
    <scope>NUCLEOTIDE SEQUENCE [LARGE SCALE GENOMIC DNA]</scope>
    <source>
        <strain evidence="2">cv. Yunnan</strain>
    </source>
</reference>
<dbReference type="Proteomes" id="UP001056120">
    <property type="component" value="Linkage Group LG22"/>
</dbReference>
<organism evidence="1 2">
    <name type="scientific">Smallanthus sonchifolius</name>
    <dbReference type="NCBI Taxonomy" id="185202"/>
    <lineage>
        <taxon>Eukaryota</taxon>
        <taxon>Viridiplantae</taxon>
        <taxon>Streptophyta</taxon>
        <taxon>Embryophyta</taxon>
        <taxon>Tracheophyta</taxon>
        <taxon>Spermatophyta</taxon>
        <taxon>Magnoliopsida</taxon>
        <taxon>eudicotyledons</taxon>
        <taxon>Gunneridae</taxon>
        <taxon>Pentapetalae</taxon>
        <taxon>asterids</taxon>
        <taxon>campanulids</taxon>
        <taxon>Asterales</taxon>
        <taxon>Asteraceae</taxon>
        <taxon>Asteroideae</taxon>
        <taxon>Heliantheae alliance</taxon>
        <taxon>Millerieae</taxon>
        <taxon>Smallanthus</taxon>
    </lineage>
</organism>
<reference evidence="1 2" key="2">
    <citation type="journal article" date="2022" name="Mol. Ecol. Resour.">
        <title>The genomes of chicory, endive, great burdock and yacon provide insights into Asteraceae paleo-polyploidization history and plant inulin production.</title>
        <authorList>
            <person name="Fan W."/>
            <person name="Wang S."/>
            <person name="Wang H."/>
            <person name="Wang A."/>
            <person name="Jiang F."/>
            <person name="Liu H."/>
            <person name="Zhao H."/>
            <person name="Xu D."/>
            <person name="Zhang Y."/>
        </authorList>
    </citation>
    <scope>NUCLEOTIDE SEQUENCE [LARGE SCALE GENOMIC DNA]</scope>
    <source>
        <strain evidence="2">cv. Yunnan</strain>
        <tissue evidence="1">Leaves</tissue>
    </source>
</reference>
<proteinExistence type="predicted"/>
<keyword evidence="2" id="KW-1185">Reference proteome</keyword>
<evidence type="ECO:0000313" key="2">
    <source>
        <dbReference type="Proteomes" id="UP001056120"/>
    </source>
</evidence>
<evidence type="ECO:0000313" key="1">
    <source>
        <dbReference type="EMBL" id="KAI3726320.1"/>
    </source>
</evidence>
<gene>
    <name evidence="1" type="ORF">L1987_66117</name>
</gene>
<protein>
    <submittedName>
        <fullName evidence="1">Uncharacterized protein</fullName>
    </submittedName>
</protein>
<dbReference type="EMBL" id="CM042039">
    <property type="protein sequence ID" value="KAI3726320.1"/>
    <property type="molecule type" value="Genomic_DNA"/>
</dbReference>
<comment type="caution">
    <text evidence="1">The sequence shown here is derived from an EMBL/GenBank/DDBJ whole genome shotgun (WGS) entry which is preliminary data.</text>
</comment>
<sequence length="185" mass="20533">MAVLRLPISLILSSNSPARRRVNSLHPLLHKSLIFPPNSLPKPIPTRIFPITCHSKTTEHHHHHHHHNCGEIELTKPQLAFAEFAKAVKWTGLADLLREHLEICCFSAVLLLAATACPYLVPKASVKLVQHVLALVAFPLVGQQLMMQRISRNSLLSAISDNQLEIAAESLVATWSSQNYSRSGN</sequence>
<accession>A0ACB9BWE2</accession>
<name>A0ACB9BWE2_9ASTR</name>